<sequence>MLTKLLTYRIQYNMSIDPRADCFNVINEVKANKVKAKKKIGRPFGSKAVNKFEPTEQQRHLVVMMSTNGVKHPEQARALNCGEKTLIKYFRDELDFGKMRATAHVSGALYKNAIEGNVSAQIFWLKSQGGWREADRLEITGANGKDLLTETEREQRLASILVNLQTKKPIDVSPVKKPAAEIEA</sequence>
<proteinExistence type="predicted"/>
<dbReference type="EMBL" id="UINC01032590">
    <property type="protein sequence ID" value="SVB20498.1"/>
    <property type="molecule type" value="Genomic_DNA"/>
</dbReference>
<reference evidence="1" key="1">
    <citation type="submission" date="2018-05" db="EMBL/GenBank/DDBJ databases">
        <authorList>
            <person name="Lanie J.A."/>
            <person name="Ng W.-L."/>
            <person name="Kazmierczak K.M."/>
            <person name="Andrzejewski T.M."/>
            <person name="Davidsen T.M."/>
            <person name="Wayne K.J."/>
            <person name="Tettelin H."/>
            <person name="Glass J.I."/>
            <person name="Rusch D."/>
            <person name="Podicherti R."/>
            <person name="Tsui H.-C.T."/>
            <person name="Winkler M.E."/>
        </authorList>
    </citation>
    <scope>NUCLEOTIDE SEQUENCE</scope>
</reference>
<protein>
    <submittedName>
        <fullName evidence="1">Uncharacterized protein</fullName>
    </submittedName>
</protein>
<name>A0A382C352_9ZZZZ</name>
<dbReference type="AlphaFoldDB" id="A0A382C352"/>
<gene>
    <name evidence="1" type="ORF">METZ01_LOCUS173352</name>
</gene>
<evidence type="ECO:0000313" key="1">
    <source>
        <dbReference type="EMBL" id="SVB20498.1"/>
    </source>
</evidence>
<accession>A0A382C352</accession>
<organism evidence="1">
    <name type="scientific">marine metagenome</name>
    <dbReference type="NCBI Taxonomy" id="408172"/>
    <lineage>
        <taxon>unclassified sequences</taxon>
        <taxon>metagenomes</taxon>
        <taxon>ecological metagenomes</taxon>
    </lineage>
</organism>